<sequence>MSALKCSSTPHLKVLIYPTFESTDLHNFATKLFCSAENIFNLCKAILNGILNHAEITPISACKFLQIYAIEKLMKLIQWSWNPRQWNLSPQKFLIVKLVNQNSPWIVILARLRTKRNSVCWNLRFMLSINCTCVAHSYSSIIHLLCLHTIRTLALLVTHPSYVTNAVY</sequence>
<organism evidence="1 2">
    <name type="scientific">Crepidotus variabilis</name>
    <dbReference type="NCBI Taxonomy" id="179855"/>
    <lineage>
        <taxon>Eukaryota</taxon>
        <taxon>Fungi</taxon>
        <taxon>Dikarya</taxon>
        <taxon>Basidiomycota</taxon>
        <taxon>Agaricomycotina</taxon>
        <taxon>Agaricomycetes</taxon>
        <taxon>Agaricomycetidae</taxon>
        <taxon>Agaricales</taxon>
        <taxon>Agaricineae</taxon>
        <taxon>Crepidotaceae</taxon>
        <taxon>Crepidotus</taxon>
    </lineage>
</organism>
<comment type="caution">
    <text evidence="1">The sequence shown here is derived from an EMBL/GenBank/DDBJ whole genome shotgun (WGS) entry which is preliminary data.</text>
</comment>
<evidence type="ECO:0000313" key="2">
    <source>
        <dbReference type="Proteomes" id="UP000807306"/>
    </source>
</evidence>
<accession>A0A9P6ERR0</accession>
<dbReference type="Proteomes" id="UP000807306">
    <property type="component" value="Unassembled WGS sequence"/>
</dbReference>
<dbReference type="AlphaFoldDB" id="A0A9P6ERR0"/>
<proteinExistence type="predicted"/>
<reference evidence="1" key="1">
    <citation type="submission" date="2020-11" db="EMBL/GenBank/DDBJ databases">
        <authorList>
            <consortium name="DOE Joint Genome Institute"/>
            <person name="Ahrendt S."/>
            <person name="Riley R."/>
            <person name="Andreopoulos W."/>
            <person name="Labutti K."/>
            <person name="Pangilinan J."/>
            <person name="Ruiz-Duenas F.J."/>
            <person name="Barrasa J.M."/>
            <person name="Sanchez-Garcia M."/>
            <person name="Camarero S."/>
            <person name="Miyauchi S."/>
            <person name="Serrano A."/>
            <person name="Linde D."/>
            <person name="Babiker R."/>
            <person name="Drula E."/>
            <person name="Ayuso-Fernandez I."/>
            <person name="Pacheco R."/>
            <person name="Padilla G."/>
            <person name="Ferreira P."/>
            <person name="Barriuso J."/>
            <person name="Kellner H."/>
            <person name="Castanera R."/>
            <person name="Alfaro M."/>
            <person name="Ramirez L."/>
            <person name="Pisabarro A.G."/>
            <person name="Kuo A."/>
            <person name="Tritt A."/>
            <person name="Lipzen A."/>
            <person name="He G."/>
            <person name="Yan M."/>
            <person name="Ng V."/>
            <person name="Cullen D."/>
            <person name="Martin F."/>
            <person name="Rosso M.-N."/>
            <person name="Henrissat B."/>
            <person name="Hibbett D."/>
            <person name="Martinez A.T."/>
            <person name="Grigoriev I.V."/>
        </authorList>
    </citation>
    <scope>NUCLEOTIDE SEQUENCE</scope>
    <source>
        <strain evidence="1">CBS 506.95</strain>
    </source>
</reference>
<evidence type="ECO:0000313" key="1">
    <source>
        <dbReference type="EMBL" id="KAF9533947.1"/>
    </source>
</evidence>
<keyword evidence="2" id="KW-1185">Reference proteome</keyword>
<name>A0A9P6ERR0_9AGAR</name>
<dbReference type="EMBL" id="MU157827">
    <property type="protein sequence ID" value="KAF9533947.1"/>
    <property type="molecule type" value="Genomic_DNA"/>
</dbReference>
<protein>
    <submittedName>
        <fullName evidence="1">Uncharacterized protein</fullName>
    </submittedName>
</protein>
<gene>
    <name evidence="1" type="ORF">CPB83DRAFT_416956</name>
</gene>